<dbReference type="EMBL" id="UOFG01000011">
    <property type="protein sequence ID" value="VAW58042.1"/>
    <property type="molecule type" value="Genomic_DNA"/>
</dbReference>
<accession>A0A3B0X3J8</accession>
<gene>
    <name evidence="1" type="ORF">MNBD_GAMMA11-1316</name>
</gene>
<protein>
    <submittedName>
        <fullName evidence="1">Uncharacterized protein</fullName>
    </submittedName>
</protein>
<organism evidence="1">
    <name type="scientific">hydrothermal vent metagenome</name>
    <dbReference type="NCBI Taxonomy" id="652676"/>
    <lineage>
        <taxon>unclassified sequences</taxon>
        <taxon>metagenomes</taxon>
        <taxon>ecological metagenomes</taxon>
    </lineage>
</organism>
<name>A0A3B0X3J8_9ZZZZ</name>
<proteinExistence type="predicted"/>
<reference evidence="1" key="1">
    <citation type="submission" date="2018-06" db="EMBL/GenBank/DDBJ databases">
        <authorList>
            <person name="Zhirakovskaya E."/>
        </authorList>
    </citation>
    <scope>NUCLEOTIDE SEQUENCE</scope>
</reference>
<sequence length="25" mass="3018">MEIISFENVPAEQFDEQLKQCSVFW</sequence>
<dbReference type="AlphaFoldDB" id="A0A3B0X3J8"/>
<evidence type="ECO:0000313" key="1">
    <source>
        <dbReference type="EMBL" id="VAW58042.1"/>
    </source>
</evidence>